<evidence type="ECO:0000256" key="2">
    <source>
        <dbReference type="RuleBase" id="RU365031"/>
    </source>
</evidence>
<dbReference type="EMBL" id="CP013187">
    <property type="protein sequence ID" value="ALO41433.1"/>
    <property type="molecule type" value="Genomic_DNA"/>
</dbReference>
<protein>
    <recommendedName>
        <fullName evidence="1 2">Aminoglycoside N(3)-acetyltransferase</fullName>
        <ecNumber evidence="2">2.3.1.-</ecNumber>
    </recommendedName>
</protein>
<evidence type="ECO:0000313" key="3">
    <source>
        <dbReference type="EMBL" id="ALO41433.1"/>
    </source>
</evidence>
<sequence length="301" mass="34522">MQFQHNHELVKNSLDQIITTLQASFIESSSSVYWLSVDFRMLIASTGVKHTEAQKAAKYLIDSLVNKLHANETLLVSSFYFSFPQTGKFSPSSSEVQTGVFGGLLLEHFHKHRIKQPFYSFLVFGKAEPELTNKYISRSTGPNSIFEWVVKSKTELICVGHHYVKSLTSVHHAEHCANVQYRYEKTFKGTLDLKGTTPKDIEAHFYVRDLEKCDFSSLTIQGDRAFRERGLLRTHLVSTLRRPLLIHCINHYPIHLLMFEDLKLGGSCYVDYFGPTKKLHQVITGKTADELYQKELKEKSN</sequence>
<accession>A0A0S2JZJ6</accession>
<dbReference type="OrthoDB" id="9810730at2"/>
<keyword evidence="2" id="KW-0012">Acyltransferase</keyword>
<dbReference type="Pfam" id="PF02522">
    <property type="entry name" value="Antibiotic_NAT"/>
    <property type="match status" value="1"/>
</dbReference>
<gene>
    <name evidence="3" type="ORF">PP2015_915</name>
</gene>
<reference evidence="3 4" key="1">
    <citation type="submission" date="2015-11" db="EMBL/GenBank/DDBJ databases">
        <authorList>
            <person name="Zhang Y."/>
            <person name="Guo Z."/>
        </authorList>
    </citation>
    <scope>NUCLEOTIDE SEQUENCE [LARGE SCALE GENOMIC DNA]</scope>
    <source>
        <strain evidence="3 4">KCTC 12086</strain>
    </source>
</reference>
<organism evidence="3 4">
    <name type="scientific">Pseudoalteromonas phenolica</name>
    <dbReference type="NCBI Taxonomy" id="161398"/>
    <lineage>
        <taxon>Bacteria</taxon>
        <taxon>Pseudomonadati</taxon>
        <taxon>Pseudomonadota</taxon>
        <taxon>Gammaproteobacteria</taxon>
        <taxon>Alteromonadales</taxon>
        <taxon>Pseudoalteromonadaceae</taxon>
        <taxon>Pseudoalteromonas</taxon>
    </lineage>
</organism>
<dbReference type="InterPro" id="IPR003679">
    <property type="entry name" value="Amioglycoside_AcTrfase"/>
</dbReference>
<comment type="similarity">
    <text evidence="2">Belongs to the antibiotic N-acetyltransferase family.</text>
</comment>
<keyword evidence="2" id="KW-0808">Transferase</keyword>
<dbReference type="Proteomes" id="UP000061457">
    <property type="component" value="Chromosome I"/>
</dbReference>
<dbReference type="STRING" id="161398.PP2015_915"/>
<evidence type="ECO:0000313" key="4">
    <source>
        <dbReference type="Proteomes" id="UP000061457"/>
    </source>
</evidence>
<proteinExistence type="inferred from homology"/>
<dbReference type="GO" id="GO:0046677">
    <property type="term" value="P:response to antibiotic"/>
    <property type="evidence" value="ECO:0007669"/>
    <property type="project" value="UniProtKB-KW"/>
</dbReference>
<dbReference type="SUPFAM" id="SSF110710">
    <property type="entry name" value="TTHA0583/YokD-like"/>
    <property type="match status" value="1"/>
</dbReference>
<evidence type="ECO:0000256" key="1">
    <source>
        <dbReference type="ARBA" id="ARBA00012882"/>
    </source>
</evidence>
<dbReference type="RefSeq" id="WP_058029173.1">
    <property type="nucleotide sequence ID" value="NZ_CP013187.1"/>
</dbReference>
<name>A0A0S2JZJ6_9GAMM</name>
<dbReference type="GO" id="GO:0046353">
    <property type="term" value="F:aminoglycoside 3-N-acetyltransferase activity"/>
    <property type="evidence" value="ECO:0007669"/>
    <property type="project" value="UniProtKB-EC"/>
</dbReference>
<keyword evidence="4" id="KW-1185">Reference proteome</keyword>
<keyword evidence="2" id="KW-0046">Antibiotic resistance</keyword>
<dbReference type="EC" id="2.3.1.-" evidence="2"/>
<dbReference type="InterPro" id="IPR028345">
    <property type="entry name" value="Antibiotic_NAT-like"/>
</dbReference>
<comment type="catalytic activity">
    <reaction evidence="2">
        <text>a 2-deoxystreptamine antibiotic + acetyl-CoA = an N(3)-acetyl-2-deoxystreptamine antibiotic + CoA + H(+)</text>
        <dbReference type="Rhea" id="RHEA:12665"/>
        <dbReference type="ChEBI" id="CHEBI:15378"/>
        <dbReference type="ChEBI" id="CHEBI:57287"/>
        <dbReference type="ChEBI" id="CHEBI:57288"/>
        <dbReference type="ChEBI" id="CHEBI:57921"/>
        <dbReference type="ChEBI" id="CHEBI:77452"/>
        <dbReference type="EC" id="2.3.1.81"/>
    </reaction>
</comment>
<dbReference type="AlphaFoldDB" id="A0A0S2JZJ6"/>
<dbReference type="KEGG" id="pphe:PP2015_915"/>
<dbReference type="PATRIC" id="fig|161398.10.peg.931"/>